<dbReference type="EMBL" id="CP002786">
    <property type="protein sequence ID" value="AEF39634.1"/>
    <property type="molecule type" value="Genomic_DNA"/>
</dbReference>
<dbReference type="PANTHER" id="PTHR30368:SF2">
    <property type="entry name" value="SULFATE-BINDING PROTEIN"/>
    <property type="match status" value="1"/>
</dbReference>
<dbReference type="GO" id="GO:1902358">
    <property type="term" value="P:sulfate transmembrane transport"/>
    <property type="evidence" value="ECO:0007669"/>
    <property type="project" value="InterPro"/>
</dbReference>
<sequence length="350" mass="37918">MRIRWATSISRQSAGAVAALLGLALLAAGCAGGPSDIPGQRTIGGDGTRGTLGLFAYAVPKIGFDEVIPEFAETPEGEGVAFLQSFGASADQSRKVVNGAPADIVNFSVEPDVTRLVDAGLVSPDWNEGEFGGIPFGSMVTFVVREGNPLGIETWEDLVRPGIEVVTPNPFSSGSAKWNLLAPYAVMSRGGEDPQRGLEYVRTLIQDHIKIQPGSSREATEAFLQGRGDVLLTYENEAIFLERMGDPVEFVTPDETLRIENPMAIIQNSPNREMAEDFLAFQFSPEGQRTWARAGFRPVDPAIRAEFDDVFPQPETVWGVDDFGGWKAVNTELFDPDNGAISTLYYEALR</sequence>
<dbReference type="Gene3D" id="3.40.190.10">
    <property type="entry name" value="Periplasmic binding protein-like II"/>
    <property type="match status" value="2"/>
</dbReference>
<dbReference type="Proteomes" id="UP000009235">
    <property type="component" value="Chromosome"/>
</dbReference>
<evidence type="ECO:0000256" key="1">
    <source>
        <dbReference type="ARBA" id="ARBA00004418"/>
    </source>
</evidence>
<comment type="similarity">
    <text evidence="2">Belongs to the prokaryotic sulfate-binding protein family.</text>
</comment>
<dbReference type="KEGG" id="asd:AS9A_1182"/>
<evidence type="ECO:0000256" key="4">
    <source>
        <dbReference type="ARBA" id="ARBA00022729"/>
    </source>
</evidence>
<name>F6ERQ7_HOYSD</name>
<evidence type="ECO:0000256" key="5">
    <source>
        <dbReference type="ARBA" id="ARBA00022764"/>
    </source>
</evidence>
<dbReference type="OrthoDB" id="9802127at2"/>
<dbReference type="AlphaFoldDB" id="F6ERQ7"/>
<dbReference type="GO" id="GO:0140104">
    <property type="term" value="F:molecular carrier activity"/>
    <property type="evidence" value="ECO:0007669"/>
    <property type="project" value="InterPro"/>
</dbReference>
<dbReference type="Pfam" id="PF13531">
    <property type="entry name" value="SBP_bac_11"/>
    <property type="match status" value="1"/>
</dbReference>
<dbReference type="InterPro" id="IPR005669">
    <property type="entry name" value="Thiosulph/SO4-bd"/>
</dbReference>
<organism evidence="6 7">
    <name type="scientific">Hoyosella subflava (strain DSM 45089 / JCM 17490 / NBRC 109087 / DQS3-9A1)</name>
    <name type="common">Amycolicicoccus subflavus</name>
    <dbReference type="NCBI Taxonomy" id="443218"/>
    <lineage>
        <taxon>Bacteria</taxon>
        <taxon>Bacillati</taxon>
        <taxon>Actinomycetota</taxon>
        <taxon>Actinomycetes</taxon>
        <taxon>Mycobacteriales</taxon>
        <taxon>Hoyosellaceae</taxon>
        <taxon>Hoyosella</taxon>
    </lineage>
</organism>
<keyword evidence="5" id="KW-0574">Periplasm</keyword>
<keyword evidence="3" id="KW-0813">Transport</keyword>
<comment type="subcellular location">
    <subcellularLocation>
        <location evidence="1">Periplasm</location>
    </subcellularLocation>
</comment>
<accession>F6ERQ7</accession>
<keyword evidence="4" id="KW-0732">Signal</keyword>
<protein>
    <submittedName>
        <fullName evidence="6">Sulfate ABC transporter sulfate-binding protein</fullName>
    </submittedName>
</protein>
<reference evidence="6 7" key="1">
    <citation type="journal article" date="2011" name="J. Bacteriol.">
        <title>Complete genome sequence of Amycolicicoccus subflavus DQS3-9A1T, an actinomycete isolated from crude oil-polluted soil.</title>
        <authorList>
            <person name="Cai M."/>
            <person name="Chen W.M."/>
            <person name="Nie Y."/>
            <person name="Chi C.Q."/>
            <person name="Wang Y.N."/>
            <person name="Tang Y.Q."/>
            <person name="Li G.Y."/>
            <person name="Wu X.L."/>
        </authorList>
    </citation>
    <scope>NUCLEOTIDE SEQUENCE [LARGE SCALE GENOMIC DNA]</scope>
    <source>
        <strain evidence="7">DSM 45089 / DQS3-9A1</strain>
    </source>
</reference>
<dbReference type="PANTHER" id="PTHR30368">
    <property type="entry name" value="SULFATE-BINDING PROTEIN"/>
    <property type="match status" value="1"/>
</dbReference>
<evidence type="ECO:0000256" key="3">
    <source>
        <dbReference type="ARBA" id="ARBA00022448"/>
    </source>
</evidence>
<gene>
    <name evidence="6" type="ordered locus">AS9A_1182</name>
</gene>
<evidence type="ECO:0000313" key="6">
    <source>
        <dbReference type="EMBL" id="AEF39634.1"/>
    </source>
</evidence>
<dbReference type="SUPFAM" id="SSF53850">
    <property type="entry name" value="Periplasmic binding protein-like II"/>
    <property type="match status" value="1"/>
</dbReference>
<proteinExistence type="inferred from homology"/>
<keyword evidence="7" id="KW-1185">Reference proteome</keyword>
<dbReference type="PROSITE" id="PS51257">
    <property type="entry name" value="PROKAR_LIPOPROTEIN"/>
    <property type="match status" value="1"/>
</dbReference>
<dbReference type="HOGENOM" id="CLU_055615_0_1_11"/>
<evidence type="ECO:0000256" key="2">
    <source>
        <dbReference type="ARBA" id="ARBA00006099"/>
    </source>
</evidence>
<dbReference type="eggNOG" id="COG1613">
    <property type="taxonomic scope" value="Bacteria"/>
</dbReference>
<dbReference type="GO" id="GO:0042597">
    <property type="term" value="C:periplasmic space"/>
    <property type="evidence" value="ECO:0007669"/>
    <property type="project" value="UniProtKB-SubCell"/>
</dbReference>
<dbReference type="STRING" id="443218.AS9A_1182"/>
<evidence type="ECO:0000313" key="7">
    <source>
        <dbReference type="Proteomes" id="UP000009235"/>
    </source>
</evidence>